<name>A0ABR6BL03_9PSEU</name>
<sequence>MARRGRSLKAPLLPGSGPLSKVPPAAVFLLVLALFIAGVVVRGPIGAALLGVLALLVLGLLGATWRVLSAADRVLRVVVLLVLIGVAVSVLR</sequence>
<dbReference type="EMBL" id="JACJID010000003">
    <property type="protein sequence ID" value="MBA8927558.1"/>
    <property type="molecule type" value="Genomic_DNA"/>
</dbReference>
<dbReference type="Pfam" id="PF20444">
    <property type="entry name" value="DUF6703"/>
    <property type="match status" value="1"/>
</dbReference>
<comment type="caution">
    <text evidence="2">The sequence shown here is derived from an EMBL/GenBank/DDBJ whole genome shotgun (WGS) entry which is preliminary data.</text>
</comment>
<protein>
    <submittedName>
        <fullName evidence="2">Energy-coupling factor transporter transmembrane protein EcfT</fullName>
    </submittedName>
</protein>
<feature type="transmembrane region" description="Helical" evidence="1">
    <location>
        <begin position="48"/>
        <end position="68"/>
    </location>
</feature>
<keyword evidence="1" id="KW-0472">Membrane</keyword>
<proteinExistence type="predicted"/>
<feature type="transmembrane region" description="Helical" evidence="1">
    <location>
        <begin position="74"/>
        <end position="91"/>
    </location>
</feature>
<evidence type="ECO:0000256" key="1">
    <source>
        <dbReference type="SAM" id="Phobius"/>
    </source>
</evidence>
<accession>A0ABR6BL03</accession>
<keyword evidence="3" id="KW-1185">Reference proteome</keyword>
<keyword evidence="1" id="KW-1133">Transmembrane helix</keyword>
<evidence type="ECO:0000313" key="3">
    <source>
        <dbReference type="Proteomes" id="UP000517916"/>
    </source>
</evidence>
<reference evidence="2 3" key="1">
    <citation type="submission" date="2020-08" db="EMBL/GenBank/DDBJ databases">
        <title>Genomic Encyclopedia of Archaeal and Bacterial Type Strains, Phase II (KMG-II): from individual species to whole genera.</title>
        <authorList>
            <person name="Goeker M."/>
        </authorList>
    </citation>
    <scope>NUCLEOTIDE SEQUENCE [LARGE SCALE GENOMIC DNA]</scope>
    <source>
        <strain evidence="2 3">DSM 43850</strain>
    </source>
</reference>
<dbReference type="InterPro" id="IPR046549">
    <property type="entry name" value="DUF6703"/>
</dbReference>
<organism evidence="2 3">
    <name type="scientific">Kutzneria viridogrisea</name>
    <dbReference type="NCBI Taxonomy" id="47990"/>
    <lineage>
        <taxon>Bacteria</taxon>
        <taxon>Bacillati</taxon>
        <taxon>Actinomycetota</taxon>
        <taxon>Actinomycetes</taxon>
        <taxon>Pseudonocardiales</taxon>
        <taxon>Pseudonocardiaceae</taxon>
        <taxon>Kutzneria</taxon>
    </lineage>
</organism>
<gene>
    <name evidence="2" type="ORF">BC739_004764</name>
</gene>
<evidence type="ECO:0000313" key="2">
    <source>
        <dbReference type="EMBL" id="MBA8927558.1"/>
    </source>
</evidence>
<dbReference type="RefSeq" id="WP_025355289.1">
    <property type="nucleotide sequence ID" value="NZ_BAAABQ010000056.1"/>
</dbReference>
<keyword evidence="1 2" id="KW-0812">Transmembrane</keyword>
<dbReference type="Proteomes" id="UP000517916">
    <property type="component" value="Unassembled WGS sequence"/>
</dbReference>
<feature type="transmembrane region" description="Helical" evidence="1">
    <location>
        <begin position="22"/>
        <end position="41"/>
    </location>
</feature>